<reference evidence="2 3" key="1">
    <citation type="submission" date="2007-01" db="EMBL/GenBank/DDBJ databases">
        <authorList>
            <person name="Haygood M."/>
            <person name="Podell S."/>
            <person name="Anderson C."/>
            <person name="Hopkinson B."/>
            <person name="Roe K."/>
            <person name="Barbeau K."/>
            <person name="Gaasterland T."/>
            <person name="Ferriera S."/>
            <person name="Johnson J."/>
            <person name="Kravitz S."/>
            <person name="Beeson K."/>
            <person name="Sutton G."/>
            <person name="Rogers Y.-H."/>
            <person name="Friedman R."/>
            <person name="Frazier M."/>
            <person name="Venter J.C."/>
        </authorList>
    </citation>
    <scope>NUCLEOTIDE SEQUENCE [LARGE SCALE GENOMIC DNA]</scope>
    <source>
        <strain evidence="2 3">ATCC 23134</strain>
    </source>
</reference>
<dbReference type="eggNOG" id="COG3637">
    <property type="taxonomic scope" value="Bacteria"/>
</dbReference>
<dbReference type="SUPFAM" id="SSF56925">
    <property type="entry name" value="OMPA-like"/>
    <property type="match status" value="1"/>
</dbReference>
<evidence type="ECO:0000313" key="3">
    <source>
        <dbReference type="Proteomes" id="UP000004095"/>
    </source>
</evidence>
<dbReference type="Pfam" id="PF19573">
    <property type="entry name" value="DUF6089"/>
    <property type="match status" value="1"/>
</dbReference>
<protein>
    <recommendedName>
        <fullName evidence="1">DUF6089 domain-containing protein</fullName>
    </recommendedName>
</protein>
<dbReference type="AlphaFoldDB" id="A1ZRP3"/>
<accession>A1ZRP3</accession>
<evidence type="ECO:0000313" key="2">
    <source>
        <dbReference type="EMBL" id="EAY26948.1"/>
    </source>
</evidence>
<keyword evidence="3" id="KW-1185">Reference proteome</keyword>
<dbReference type="Proteomes" id="UP000004095">
    <property type="component" value="Unassembled WGS sequence"/>
</dbReference>
<sequence>MTAGVQLGSMHYFGDLNPTSNYVSTEFSLTRPSLTLSLSRKFSDHFHLRADLTYGQIRGDDFKAANPDHPRHKFRYARNLHFRNNILELALIGVYDIFPSKGRFNQRRIFTPYILAGAAVFHHSPQAKTPVEQSNSWVDLQPLGTEGQQSGKPGYAKPYSLIQPAAIGGIGARWNITPFSSLSFELALRYTFFDHLDDVSGLYPDMGDLKTDLARTMATRGLETQAAVSGQTRAPNFHPTIDVTGSDGNTYSVLAGYGERRDKRGEASFNDLYLIAGFRFEVIINKSPHRPKFRRRRFGY</sequence>
<dbReference type="InterPro" id="IPR045743">
    <property type="entry name" value="DUF6089"/>
</dbReference>
<gene>
    <name evidence="2" type="ORF">M23134_03599</name>
</gene>
<evidence type="ECO:0000259" key="1">
    <source>
        <dbReference type="Pfam" id="PF19573"/>
    </source>
</evidence>
<dbReference type="Gene3D" id="2.40.160.20">
    <property type="match status" value="1"/>
</dbReference>
<name>A1ZRP3_MICM2</name>
<dbReference type="InterPro" id="IPR011250">
    <property type="entry name" value="OMP/PagP_B-barrel"/>
</dbReference>
<feature type="domain" description="DUF6089" evidence="1">
    <location>
        <begin position="4"/>
        <end position="124"/>
    </location>
</feature>
<comment type="caution">
    <text evidence="2">The sequence shown here is derived from an EMBL/GenBank/DDBJ whole genome shotgun (WGS) entry which is preliminary data.</text>
</comment>
<organism evidence="2 3">
    <name type="scientific">Microscilla marina ATCC 23134</name>
    <dbReference type="NCBI Taxonomy" id="313606"/>
    <lineage>
        <taxon>Bacteria</taxon>
        <taxon>Pseudomonadati</taxon>
        <taxon>Bacteroidota</taxon>
        <taxon>Cytophagia</taxon>
        <taxon>Cytophagales</taxon>
        <taxon>Microscillaceae</taxon>
        <taxon>Microscilla</taxon>
    </lineage>
</organism>
<proteinExistence type="predicted"/>
<dbReference type="EMBL" id="AAWS01000028">
    <property type="protein sequence ID" value="EAY26948.1"/>
    <property type="molecule type" value="Genomic_DNA"/>
</dbReference>